<feature type="transmembrane region" description="Helical" evidence="1">
    <location>
        <begin position="89"/>
        <end position="111"/>
    </location>
</feature>
<sequence length="208" mass="24244">MCDIVLFIYMVLIELAYDIRFITMNNPYLVSNADVNAPFMLFGVRIDLITYYLLVCMSTTYVYGRYLFGAANSWKLYPTSILVKYVGDYIFYGNIIISVLFDIGTAIKLYFLNRKSNPDWSKQRATLEILFLLQNFANVFTCIILLVSYFIFVYACAGGGQFCMDTFIKRATTFLFQYRAYRIFKRDVTKVTPITVTQQTTFKIVRIE</sequence>
<feature type="transmembrane region" description="Helical" evidence="1">
    <location>
        <begin position="49"/>
        <end position="69"/>
    </location>
</feature>
<dbReference type="WBParaSite" id="ACRNAN_scaffold53.g12532.t1">
    <property type="protein sequence ID" value="ACRNAN_scaffold53.g12532.t1"/>
    <property type="gene ID" value="ACRNAN_scaffold53.g12532"/>
</dbReference>
<keyword evidence="1" id="KW-0812">Transmembrane</keyword>
<dbReference type="Proteomes" id="UP000887540">
    <property type="component" value="Unplaced"/>
</dbReference>
<feature type="transmembrane region" description="Helical" evidence="1">
    <location>
        <begin position="132"/>
        <end position="155"/>
    </location>
</feature>
<evidence type="ECO:0000256" key="1">
    <source>
        <dbReference type="SAM" id="Phobius"/>
    </source>
</evidence>
<protein>
    <submittedName>
        <fullName evidence="3">7TM GPCR serpentine receptor class x (Srx) domain-containing protein</fullName>
    </submittedName>
</protein>
<keyword evidence="1" id="KW-1133">Transmembrane helix</keyword>
<reference evidence="3" key="1">
    <citation type="submission" date="2022-11" db="UniProtKB">
        <authorList>
            <consortium name="WormBaseParasite"/>
        </authorList>
    </citation>
    <scope>IDENTIFICATION</scope>
</reference>
<keyword evidence="1" id="KW-0472">Membrane</keyword>
<name>A0A914E2K2_9BILA</name>
<evidence type="ECO:0000313" key="3">
    <source>
        <dbReference type="WBParaSite" id="ACRNAN_scaffold53.g12532.t1"/>
    </source>
</evidence>
<proteinExistence type="predicted"/>
<accession>A0A914E2K2</accession>
<evidence type="ECO:0000313" key="2">
    <source>
        <dbReference type="Proteomes" id="UP000887540"/>
    </source>
</evidence>
<dbReference type="AlphaFoldDB" id="A0A914E2K2"/>
<organism evidence="2 3">
    <name type="scientific">Acrobeloides nanus</name>
    <dbReference type="NCBI Taxonomy" id="290746"/>
    <lineage>
        <taxon>Eukaryota</taxon>
        <taxon>Metazoa</taxon>
        <taxon>Ecdysozoa</taxon>
        <taxon>Nematoda</taxon>
        <taxon>Chromadorea</taxon>
        <taxon>Rhabditida</taxon>
        <taxon>Tylenchina</taxon>
        <taxon>Cephalobomorpha</taxon>
        <taxon>Cephaloboidea</taxon>
        <taxon>Cephalobidae</taxon>
        <taxon>Acrobeloides</taxon>
    </lineage>
</organism>
<keyword evidence="2" id="KW-1185">Reference proteome</keyword>